<dbReference type="InterPro" id="IPR009061">
    <property type="entry name" value="DNA-bd_dom_put_sf"/>
</dbReference>
<feature type="coiled-coil region" evidence="1">
    <location>
        <begin position="116"/>
        <end position="143"/>
    </location>
</feature>
<dbReference type="GO" id="GO:0003677">
    <property type="term" value="F:DNA binding"/>
    <property type="evidence" value="ECO:0007669"/>
    <property type="project" value="InterPro"/>
</dbReference>
<protein>
    <submittedName>
        <fullName evidence="4">Chromosome-anchoring protein RacA</fullName>
    </submittedName>
</protein>
<dbReference type="Proteomes" id="UP000256977">
    <property type="component" value="Unassembled WGS sequence"/>
</dbReference>
<evidence type="ECO:0000256" key="1">
    <source>
        <dbReference type="SAM" id="Coils"/>
    </source>
</evidence>
<sequence length="182" mass="20544">MNNLKTREAAERLGVSQTTIKRWAAHYPASFRKDPLGHYVFSQREFALLQHIQSEIERGHTLEQITLPGASASADKPADPPSSPTIGADQRELLLRIFEVERSLDQKADEVVSAQVRQHRAELEELRRTVVQLAAAIETLESRTTKLGSPAKTDEPRLPPAQPSVQQISLPERKKKLFRTFF</sequence>
<organism evidence="4 5">
    <name type="scientific">Cohnella phaseoli</name>
    <dbReference type="NCBI Taxonomy" id="456490"/>
    <lineage>
        <taxon>Bacteria</taxon>
        <taxon>Bacillati</taxon>
        <taxon>Bacillota</taxon>
        <taxon>Bacilli</taxon>
        <taxon>Bacillales</taxon>
        <taxon>Paenibacillaceae</taxon>
        <taxon>Cohnella</taxon>
    </lineage>
</organism>
<comment type="caution">
    <text evidence="4">The sequence shown here is derived from an EMBL/GenBank/DDBJ whole genome shotgun (WGS) entry which is preliminary data.</text>
</comment>
<dbReference type="EMBL" id="QRDZ01000037">
    <property type="protein sequence ID" value="RED57077.1"/>
    <property type="molecule type" value="Genomic_DNA"/>
</dbReference>
<dbReference type="RefSeq" id="WP_116064802.1">
    <property type="nucleotide sequence ID" value="NZ_QRDZ01000037.1"/>
</dbReference>
<dbReference type="OrthoDB" id="2991292at2"/>
<evidence type="ECO:0000259" key="3">
    <source>
        <dbReference type="Pfam" id="PF13411"/>
    </source>
</evidence>
<evidence type="ECO:0000313" key="4">
    <source>
        <dbReference type="EMBL" id="RED57077.1"/>
    </source>
</evidence>
<dbReference type="AlphaFoldDB" id="A0A3D9I5L5"/>
<keyword evidence="5" id="KW-1185">Reference proteome</keyword>
<dbReference type="Pfam" id="PF13411">
    <property type="entry name" value="MerR_1"/>
    <property type="match status" value="1"/>
</dbReference>
<dbReference type="InterPro" id="IPR000551">
    <property type="entry name" value="MerR-type_HTH_dom"/>
</dbReference>
<dbReference type="SUPFAM" id="SSF46955">
    <property type="entry name" value="Putative DNA-binding domain"/>
    <property type="match status" value="1"/>
</dbReference>
<accession>A0A3D9I5L5</accession>
<feature type="region of interest" description="Disordered" evidence="2">
    <location>
        <begin position="143"/>
        <end position="165"/>
    </location>
</feature>
<evidence type="ECO:0000313" key="5">
    <source>
        <dbReference type="Proteomes" id="UP000256977"/>
    </source>
</evidence>
<name>A0A3D9I5L5_9BACL</name>
<dbReference type="Gene3D" id="1.10.1660.10">
    <property type="match status" value="1"/>
</dbReference>
<dbReference type="GO" id="GO:0006355">
    <property type="term" value="P:regulation of DNA-templated transcription"/>
    <property type="evidence" value="ECO:0007669"/>
    <property type="project" value="InterPro"/>
</dbReference>
<evidence type="ECO:0000256" key="2">
    <source>
        <dbReference type="SAM" id="MobiDB-lite"/>
    </source>
</evidence>
<reference evidence="4 5" key="1">
    <citation type="submission" date="2018-07" db="EMBL/GenBank/DDBJ databases">
        <title>Genomic Encyclopedia of Type Strains, Phase III (KMG-III): the genomes of soil and plant-associated and newly described type strains.</title>
        <authorList>
            <person name="Whitman W."/>
        </authorList>
    </citation>
    <scope>NUCLEOTIDE SEQUENCE [LARGE SCALE GENOMIC DNA]</scope>
    <source>
        <strain evidence="4 5">CECT 7287</strain>
    </source>
</reference>
<feature type="domain" description="HTH merR-type" evidence="3">
    <location>
        <begin position="6"/>
        <end position="66"/>
    </location>
</feature>
<proteinExistence type="predicted"/>
<keyword evidence="1" id="KW-0175">Coiled coil</keyword>
<gene>
    <name evidence="4" type="ORF">DFP98_13769</name>
</gene>